<dbReference type="CDD" id="cd00371">
    <property type="entry name" value="HMA"/>
    <property type="match status" value="1"/>
</dbReference>
<gene>
    <name evidence="4" type="ORF">ZOSMA_241G00210</name>
</gene>
<dbReference type="Proteomes" id="UP000036987">
    <property type="component" value="Unassembled WGS sequence"/>
</dbReference>
<accession>A0A0K9PH46</accession>
<protein>
    <recommendedName>
        <fullName evidence="3">HMA domain-containing protein</fullName>
    </recommendedName>
</protein>
<dbReference type="SUPFAM" id="SSF55008">
    <property type="entry name" value="HMA, heavy metal-associated domain"/>
    <property type="match status" value="1"/>
</dbReference>
<name>A0A0K9PH46_ZOSMR</name>
<sequence>MKTKSMHGFLCRSDSAFSAVCVPTSTRSAVVPRRPDRTLIDHAVLSGFNSYTAYTRLLESRRRSLPEKMNKKVVPSSSLPPTTTTTTPLPLPMLQSGEKEIQVVVLRVSIHCKGCAGKIKKHLAKIEGVKSFDVDLEAKRVTVTGYISPVGVLESISKVKKAEFWHK</sequence>
<dbReference type="STRING" id="29655.A0A0K9PH46"/>
<dbReference type="Gene3D" id="3.30.70.100">
    <property type="match status" value="1"/>
</dbReference>
<dbReference type="PROSITE" id="PS50846">
    <property type="entry name" value="HMA_2"/>
    <property type="match status" value="1"/>
</dbReference>
<dbReference type="AlphaFoldDB" id="A0A0K9PH46"/>
<evidence type="ECO:0000256" key="1">
    <source>
        <dbReference type="ARBA" id="ARBA00022723"/>
    </source>
</evidence>
<evidence type="ECO:0000313" key="4">
    <source>
        <dbReference type="EMBL" id="KMZ68299.1"/>
    </source>
</evidence>
<dbReference type="GO" id="GO:0046872">
    <property type="term" value="F:metal ion binding"/>
    <property type="evidence" value="ECO:0007669"/>
    <property type="project" value="UniProtKB-KW"/>
</dbReference>
<dbReference type="FunFam" id="3.30.70.100:FF:000008">
    <property type="entry name" value="Copper transport protein ATOX1"/>
    <property type="match status" value="1"/>
</dbReference>
<dbReference type="EMBL" id="LFYR01000845">
    <property type="protein sequence ID" value="KMZ68299.1"/>
    <property type="molecule type" value="Genomic_DNA"/>
</dbReference>
<feature type="region of interest" description="Disordered" evidence="2">
    <location>
        <begin position="66"/>
        <end position="92"/>
    </location>
</feature>
<organism evidence="4 5">
    <name type="scientific">Zostera marina</name>
    <name type="common">Eelgrass</name>
    <dbReference type="NCBI Taxonomy" id="29655"/>
    <lineage>
        <taxon>Eukaryota</taxon>
        <taxon>Viridiplantae</taxon>
        <taxon>Streptophyta</taxon>
        <taxon>Embryophyta</taxon>
        <taxon>Tracheophyta</taxon>
        <taxon>Spermatophyta</taxon>
        <taxon>Magnoliopsida</taxon>
        <taxon>Liliopsida</taxon>
        <taxon>Zosteraceae</taxon>
        <taxon>Zostera</taxon>
    </lineage>
</organism>
<proteinExistence type="predicted"/>
<evidence type="ECO:0000313" key="5">
    <source>
        <dbReference type="Proteomes" id="UP000036987"/>
    </source>
</evidence>
<evidence type="ECO:0000259" key="3">
    <source>
        <dbReference type="PROSITE" id="PS50846"/>
    </source>
</evidence>
<dbReference type="PANTHER" id="PTHR46119">
    <property type="entry name" value="OS08G0405700 PROTEIN"/>
    <property type="match status" value="1"/>
</dbReference>
<dbReference type="InterPro" id="IPR036163">
    <property type="entry name" value="HMA_dom_sf"/>
</dbReference>
<evidence type="ECO:0000256" key="2">
    <source>
        <dbReference type="SAM" id="MobiDB-lite"/>
    </source>
</evidence>
<feature type="domain" description="HMA" evidence="3">
    <location>
        <begin position="101"/>
        <end position="167"/>
    </location>
</feature>
<feature type="compositionally biased region" description="Low complexity" evidence="2">
    <location>
        <begin position="75"/>
        <end position="88"/>
    </location>
</feature>
<keyword evidence="5" id="KW-1185">Reference proteome</keyword>
<dbReference type="InterPro" id="IPR044526">
    <property type="entry name" value="NAKR1-3"/>
</dbReference>
<comment type="caution">
    <text evidence="4">The sequence shown here is derived from an EMBL/GenBank/DDBJ whole genome shotgun (WGS) entry which is preliminary data.</text>
</comment>
<dbReference type="PANTHER" id="PTHR46119:SF8">
    <property type="entry name" value="OS08G0405700 PROTEIN"/>
    <property type="match status" value="1"/>
</dbReference>
<dbReference type="OrthoDB" id="689350at2759"/>
<dbReference type="Pfam" id="PF00403">
    <property type="entry name" value="HMA"/>
    <property type="match status" value="1"/>
</dbReference>
<keyword evidence="1" id="KW-0479">Metal-binding</keyword>
<dbReference type="InterPro" id="IPR006121">
    <property type="entry name" value="HMA_dom"/>
</dbReference>
<reference evidence="5" key="1">
    <citation type="journal article" date="2016" name="Nature">
        <title>The genome of the seagrass Zostera marina reveals angiosperm adaptation to the sea.</title>
        <authorList>
            <person name="Olsen J.L."/>
            <person name="Rouze P."/>
            <person name="Verhelst B."/>
            <person name="Lin Y.-C."/>
            <person name="Bayer T."/>
            <person name="Collen J."/>
            <person name="Dattolo E."/>
            <person name="De Paoli E."/>
            <person name="Dittami S."/>
            <person name="Maumus F."/>
            <person name="Michel G."/>
            <person name="Kersting A."/>
            <person name="Lauritano C."/>
            <person name="Lohaus R."/>
            <person name="Toepel M."/>
            <person name="Tonon T."/>
            <person name="Vanneste K."/>
            <person name="Amirebrahimi M."/>
            <person name="Brakel J."/>
            <person name="Bostroem C."/>
            <person name="Chovatia M."/>
            <person name="Grimwood J."/>
            <person name="Jenkins J.W."/>
            <person name="Jueterbock A."/>
            <person name="Mraz A."/>
            <person name="Stam W.T."/>
            <person name="Tice H."/>
            <person name="Bornberg-Bauer E."/>
            <person name="Green P.J."/>
            <person name="Pearson G.A."/>
            <person name="Procaccini G."/>
            <person name="Duarte C.M."/>
            <person name="Schmutz J."/>
            <person name="Reusch T.B.H."/>
            <person name="Van de Peer Y."/>
        </authorList>
    </citation>
    <scope>NUCLEOTIDE SEQUENCE [LARGE SCALE GENOMIC DNA]</scope>
    <source>
        <strain evidence="5">cv. Finnish</strain>
    </source>
</reference>